<feature type="chain" id="PRO_5005189361" evidence="4">
    <location>
        <begin position="18"/>
        <end position="234"/>
    </location>
</feature>
<dbReference type="VEuPathDB" id="CryptoDB:Vbra_1771"/>
<feature type="signal peptide" evidence="4">
    <location>
        <begin position="1"/>
        <end position="17"/>
    </location>
</feature>
<sequence length="234" mass="25079">MKVLAVLALLCCGGAHAFAPSTGLSGLSRGSLRRSSALQMTANEDEVLGRRDAMTSSLAAASLLSLFAPLAASAKTGDAPKASYFGFGGGASTLSEGAAYGSDQEAPLYSPYSVYGTGEDRVWVPNSKQEVGRKVKKVEESAGRIAKVKDYLDQQLWEEVRMELSRQTYDLRENMNSLASVSGNPDASKAAKKFYRDLDKLSVAARRKEQDAALGFYKDAVNDLKSFIKVVSSK</sequence>
<organism evidence="5 6">
    <name type="scientific">Vitrella brassicaformis (strain CCMP3155)</name>
    <dbReference type="NCBI Taxonomy" id="1169540"/>
    <lineage>
        <taxon>Eukaryota</taxon>
        <taxon>Sar</taxon>
        <taxon>Alveolata</taxon>
        <taxon>Colpodellida</taxon>
        <taxon>Vitrellaceae</taxon>
        <taxon>Vitrella</taxon>
    </lineage>
</organism>
<dbReference type="AlphaFoldDB" id="A0A0G4G0M9"/>
<dbReference type="Proteomes" id="UP000041254">
    <property type="component" value="Unassembled WGS sequence"/>
</dbReference>
<dbReference type="Gene3D" id="1.20.120.290">
    <property type="entry name" value="Oxygen-evolving enhancer protein 3 (PsbQ), four-helix up-down bundle"/>
    <property type="match status" value="1"/>
</dbReference>
<protein>
    <submittedName>
        <fullName evidence="5">Uncharacterized protein</fullName>
    </submittedName>
</protein>
<dbReference type="GO" id="GO:0005509">
    <property type="term" value="F:calcium ion binding"/>
    <property type="evidence" value="ECO:0007669"/>
    <property type="project" value="InterPro"/>
</dbReference>
<proteinExistence type="predicted"/>
<dbReference type="GO" id="GO:0009523">
    <property type="term" value="C:photosystem II"/>
    <property type="evidence" value="ECO:0007669"/>
    <property type="project" value="InterPro"/>
</dbReference>
<dbReference type="GO" id="GO:0015979">
    <property type="term" value="P:photosynthesis"/>
    <property type="evidence" value="ECO:0007669"/>
    <property type="project" value="InterPro"/>
</dbReference>
<keyword evidence="6" id="KW-1185">Reference proteome</keyword>
<keyword evidence="4" id="KW-0732">Signal</keyword>
<evidence type="ECO:0000313" key="5">
    <source>
        <dbReference type="EMBL" id="CEM21093.1"/>
    </source>
</evidence>
<name>A0A0G4G0M9_VITBC</name>
<keyword evidence="3" id="KW-0472">Membrane</keyword>
<dbReference type="EMBL" id="CDMY01000534">
    <property type="protein sequence ID" value="CEM21093.1"/>
    <property type="molecule type" value="Genomic_DNA"/>
</dbReference>
<evidence type="ECO:0000256" key="2">
    <source>
        <dbReference type="ARBA" id="ARBA00023078"/>
    </source>
</evidence>
<reference evidence="5 6" key="1">
    <citation type="submission" date="2014-11" db="EMBL/GenBank/DDBJ databases">
        <authorList>
            <person name="Zhu J."/>
            <person name="Qi W."/>
            <person name="Song R."/>
        </authorList>
    </citation>
    <scope>NUCLEOTIDE SEQUENCE [LARGE SCALE GENOMIC DNA]</scope>
</reference>
<dbReference type="InterPro" id="IPR023222">
    <property type="entry name" value="PsbQ-like_dom_sf"/>
</dbReference>
<accession>A0A0G4G0M9</accession>
<evidence type="ECO:0000256" key="1">
    <source>
        <dbReference type="ARBA" id="ARBA00004370"/>
    </source>
</evidence>
<dbReference type="GO" id="GO:0019898">
    <property type="term" value="C:extrinsic component of membrane"/>
    <property type="evidence" value="ECO:0007669"/>
    <property type="project" value="InterPro"/>
</dbReference>
<dbReference type="Pfam" id="PF05757">
    <property type="entry name" value="PsbQ"/>
    <property type="match status" value="1"/>
</dbReference>
<evidence type="ECO:0000313" key="6">
    <source>
        <dbReference type="Proteomes" id="UP000041254"/>
    </source>
</evidence>
<evidence type="ECO:0000256" key="4">
    <source>
        <dbReference type="SAM" id="SignalP"/>
    </source>
</evidence>
<gene>
    <name evidence="5" type="ORF">Vbra_1771</name>
</gene>
<dbReference type="InterPro" id="IPR008797">
    <property type="entry name" value="PSII_PsbQ"/>
</dbReference>
<dbReference type="OrthoDB" id="3566at2759"/>
<evidence type="ECO:0000256" key="3">
    <source>
        <dbReference type="ARBA" id="ARBA00023136"/>
    </source>
</evidence>
<dbReference type="OMA" id="RYMYETR"/>
<dbReference type="SUPFAM" id="SSF101112">
    <property type="entry name" value="Oxygen-evolving enhancer protein 3"/>
    <property type="match status" value="1"/>
</dbReference>
<dbReference type="InParanoid" id="A0A0G4G0M9"/>
<keyword evidence="2" id="KW-0793">Thylakoid</keyword>
<comment type="subcellular location">
    <subcellularLocation>
        <location evidence="1">Membrane</location>
    </subcellularLocation>
</comment>